<name>A0ABM8P1Q8_9BURK</name>
<evidence type="ECO:0000313" key="3">
    <source>
        <dbReference type="EMBL" id="CAD6553567.1"/>
    </source>
</evidence>
<comment type="caution">
    <text evidence="3">The sequence shown here is derived from an EMBL/GenBank/DDBJ whole genome shotgun (WGS) entry which is preliminary data.</text>
</comment>
<dbReference type="EMBL" id="CAJHCP010000013">
    <property type="protein sequence ID" value="CAD6553567.1"/>
    <property type="molecule type" value="Genomic_DNA"/>
</dbReference>
<keyword evidence="1" id="KW-1133">Transmembrane helix</keyword>
<evidence type="ECO:0000256" key="1">
    <source>
        <dbReference type="SAM" id="Phobius"/>
    </source>
</evidence>
<feature type="transmembrane region" description="Helical" evidence="1">
    <location>
        <begin position="138"/>
        <end position="155"/>
    </location>
</feature>
<dbReference type="Pfam" id="PF02517">
    <property type="entry name" value="Rce1-like"/>
    <property type="match status" value="1"/>
</dbReference>
<accession>A0ABM8P1Q8</accession>
<sequence>MSPARTNGARLNTPEVSRRIRITRYQQREFGMSTTHLRQYHKGIEQWLARPYVAERFTTAFGSRLAMISIVICFSMSAQIAISAVVFAFTGQRTLATHALAGYSPILQLFGGSLLAPLLETLLVQVTGIFIFRRLLRANWTVSCVAVGCIFGALHGYGGAALLKLSLTGVLLTAVYVIEKRKKGKPILMTFAVHSIYNTILWTGWN</sequence>
<keyword evidence="1" id="KW-0812">Transmembrane</keyword>
<dbReference type="InterPro" id="IPR003675">
    <property type="entry name" value="Rce1/LyrA-like_dom"/>
</dbReference>
<protein>
    <recommendedName>
        <fullName evidence="2">CAAX prenyl protease 2/Lysostaphin resistance protein A-like domain-containing protein</fullName>
    </recommendedName>
</protein>
<organism evidence="3 4">
    <name type="scientific">Paraburkholderia metrosideri</name>
    <dbReference type="NCBI Taxonomy" id="580937"/>
    <lineage>
        <taxon>Bacteria</taxon>
        <taxon>Pseudomonadati</taxon>
        <taxon>Pseudomonadota</taxon>
        <taxon>Betaproteobacteria</taxon>
        <taxon>Burkholderiales</taxon>
        <taxon>Burkholderiaceae</taxon>
        <taxon>Paraburkholderia</taxon>
    </lineage>
</organism>
<dbReference type="Proteomes" id="UP000598032">
    <property type="component" value="Unassembled WGS sequence"/>
</dbReference>
<reference evidence="3 4" key="1">
    <citation type="submission" date="2020-10" db="EMBL/GenBank/DDBJ databases">
        <authorList>
            <person name="Peeters C."/>
        </authorList>
    </citation>
    <scope>NUCLEOTIDE SEQUENCE [LARGE SCALE GENOMIC DNA]</scope>
    <source>
        <strain evidence="3 4">LMG 28140</strain>
    </source>
</reference>
<proteinExistence type="predicted"/>
<keyword evidence="4" id="KW-1185">Reference proteome</keyword>
<feature type="domain" description="CAAX prenyl protease 2/Lysostaphin resistance protein A-like" evidence="2">
    <location>
        <begin position="105"/>
        <end position="200"/>
    </location>
</feature>
<feature type="transmembrane region" description="Helical" evidence="1">
    <location>
        <begin position="65"/>
        <end position="89"/>
    </location>
</feature>
<evidence type="ECO:0000313" key="4">
    <source>
        <dbReference type="Proteomes" id="UP000598032"/>
    </source>
</evidence>
<gene>
    <name evidence="3" type="ORF">LMG28140_05328</name>
</gene>
<keyword evidence="1" id="KW-0472">Membrane</keyword>
<feature type="transmembrane region" description="Helical" evidence="1">
    <location>
        <begin position="109"/>
        <end position="131"/>
    </location>
</feature>
<evidence type="ECO:0000259" key="2">
    <source>
        <dbReference type="Pfam" id="PF02517"/>
    </source>
</evidence>